<sequence>MTLPDCSSMPDPISLVPLSASQTITEPKGGPNDSGHEKDAFISTGPVARAIAAQCALPANMECLEAIEEEPFLDQIDSGPLMDRATHLNSSLKLSARVEQLVKKEDEQVVIIHQLCSNLARAEANVDEATRSLNDILLHQADLIITKLWARFPDEDWCFVSWSDTYQDLDEVEETVAGSIALAENA</sequence>
<dbReference type="EMBL" id="KK914560">
    <property type="protein sequence ID" value="KDP33131.1"/>
    <property type="molecule type" value="Genomic_DNA"/>
</dbReference>
<dbReference type="AlphaFoldDB" id="A0A067KA69"/>
<keyword evidence="1" id="KW-0175">Coiled coil</keyword>
<evidence type="ECO:0000313" key="2">
    <source>
        <dbReference type="EMBL" id="KDP33131.1"/>
    </source>
</evidence>
<organism evidence="2 3">
    <name type="scientific">Jatropha curcas</name>
    <name type="common">Barbados nut</name>
    <dbReference type="NCBI Taxonomy" id="180498"/>
    <lineage>
        <taxon>Eukaryota</taxon>
        <taxon>Viridiplantae</taxon>
        <taxon>Streptophyta</taxon>
        <taxon>Embryophyta</taxon>
        <taxon>Tracheophyta</taxon>
        <taxon>Spermatophyta</taxon>
        <taxon>Magnoliopsida</taxon>
        <taxon>eudicotyledons</taxon>
        <taxon>Gunneridae</taxon>
        <taxon>Pentapetalae</taxon>
        <taxon>rosids</taxon>
        <taxon>fabids</taxon>
        <taxon>Malpighiales</taxon>
        <taxon>Euphorbiaceae</taxon>
        <taxon>Crotonoideae</taxon>
        <taxon>Jatropheae</taxon>
        <taxon>Jatropha</taxon>
    </lineage>
</organism>
<protein>
    <submittedName>
        <fullName evidence="2">Uncharacterized protein</fullName>
    </submittedName>
</protein>
<name>A0A067KA69_JATCU</name>
<proteinExistence type="predicted"/>
<evidence type="ECO:0000256" key="1">
    <source>
        <dbReference type="SAM" id="Coils"/>
    </source>
</evidence>
<accession>A0A067KA69</accession>
<evidence type="ECO:0000313" key="3">
    <source>
        <dbReference type="Proteomes" id="UP000027138"/>
    </source>
</evidence>
<keyword evidence="3" id="KW-1185">Reference proteome</keyword>
<feature type="coiled-coil region" evidence="1">
    <location>
        <begin position="112"/>
        <end position="139"/>
    </location>
</feature>
<dbReference type="Proteomes" id="UP000027138">
    <property type="component" value="Unassembled WGS sequence"/>
</dbReference>
<reference evidence="2 3" key="1">
    <citation type="journal article" date="2014" name="PLoS ONE">
        <title>Global Analysis of Gene Expression Profiles in Physic Nut (Jatropha curcas L.) Seedlings Exposed to Salt Stress.</title>
        <authorList>
            <person name="Zhang L."/>
            <person name="Zhang C."/>
            <person name="Wu P."/>
            <person name="Chen Y."/>
            <person name="Li M."/>
            <person name="Jiang H."/>
            <person name="Wu G."/>
        </authorList>
    </citation>
    <scope>NUCLEOTIDE SEQUENCE [LARGE SCALE GENOMIC DNA]</scope>
    <source>
        <strain evidence="3">cv. GZQX0401</strain>
        <tissue evidence="2">Young leaves</tissue>
    </source>
</reference>
<gene>
    <name evidence="2" type="ORF">JCGZ_13578</name>
</gene>